<dbReference type="EMBL" id="BPLR01002655">
    <property type="protein sequence ID" value="GIX76195.1"/>
    <property type="molecule type" value="Genomic_DNA"/>
</dbReference>
<proteinExistence type="predicted"/>
<sequence length="112" mass="12513">MLDRSARSFEASSQIFPNTAQKTKKFVLLDTSARSSEAATSKVLTNSARKAKRYLLLDTARSSEAVPTLQSKKPVLVDMPKKIVELIEFSTPSSPPSERSCAQSLRVWIRIW</sequence>
<keyword evidence="2" id="KW-1185">Reference proteome</keyword>
<protein>
    <submittedName>
        <fullName evidence="1">Uncharacterized protein</fullName>
    </submittedName>
</protein>
<dbReference type="AlphaFoldDB" id="A0AAV4MUR3"/>
<gene>
    <name evidence="1" type="ORF">CEXT_640701</name>
</gene>
<evidence type="ECO:0000313" key="2">
    <source>
        <dbReference type="Proteomes" id="UP001054945"/>
    </source>
</evidence>
<organism evidence="1 2">
    <name type="scientific">Caerostris extrusa</name>
    <name type="common">Bark spider</name>
    <name type="synonym">Caerostris bankana</name>
    <dbReference type="NCBI Taxonomy" id="172846"/>
    <lineage>
        <taxon>Eukaryota</taxon>
        <taxon>Metazoa</taxon>
        <taxon>Ecdysozoa</taxon>
        <taxon>Arthropoda</taxon>
        <taxon>Chelicerata</taxon>
        <taxon>Arachnida</taxon>
        <taxon>Araneae</taxon>
        <taxon>Araneomorphae</taxon>
        <taxon>Entelegynae</taxon>
        <taxon>Araneoidea</taxon>
        <taxon>Araneidae</taxon>
        <taxon>Caerostris</taxon>
    </lineage>
</organism>
<accession>A0AAV4MUR3</accession>
<name>A0AAV4MUR3_CAEEX</name>
<comment type="caution">
    <text evidence="1">The sequence shown here is derived from an EMBL/GenBank/DDBJ whole genome shotgun (WGS) entry which is preliminary data.</text>
</comment>
<reference evidence="1 2" key="1">
    <citation type="submission" date="2021-06" db="EMBL/GenBank/DDBJ databases">
        <title>Caerostris extrusa draft genome.</title>
        <authorList>
            <person name="Kono N."/>
            <person name="Arakawa K."/>
        </authorList>
    </citation>
    <scope>NUCLEOTIDE SEQUENCE [LARGE SCALE GENOMIC DNA]</scope>
</reference>
<evidence type="ECO:0000313" key="1">
    <source>
        <dbReference type="EMBL" id="GIX76195.1"/>
    </source>
</evidence>
<dbReference type="Proteomes" id="UP001054945">
    <property type="component" value="Unassembled WGS sequence"/>
</dbReference>